<name>A0A382GLB7_9ZZZZ</name>
<dbReference type="AlphaFoldDB" id="A0A382GLB7"/>
<proteinExistence type="predicted"/>
<protein>
    <submittedName>
        <fullName evidence="1">Uncharacterized protein</fullName>
    </submittedName>
</protein>
<sequence length="31" mass="3646">MQLTLPADWHRSVWLTESPHLILIPWFTASV</sequence>
<evidence type="ECO:0000313" key="1">
    <source>
        <dbReference type="EMBL" id="SVB75584.1"/>
    </source>
</evidence>
<accession>A0A382GLB7</accession>
<gene>
    <name evidence="1" type="ORF">METZ01_LOCUS228438</name>
</gene>
<reference evidence="1" key="1">
    <citation type="submission" date="2018-05" db="EMBL/GenBank/DDBJ databases">
        <authorList>
            <person name="Lanie J.A."/>
            <person name="Ng W.-L."/>
            <person name="Kazmierczak K.M."/>
            <person name="Andrzejewski T.M."/>
            <person name="Davidsen T.M."/>
            <person name="Wayne K.J."/>
            <person name="Tettelin H."/>
            <person name="Glass J.I."/>
            <person name="Rusch D."/>
            <person name="Podicherti R."/>
            <person name="Tsui H.-C.T."/>
            <person name="Winkler M.E."/>
        </authorList>
    </citation>
    <scope>NUCLEOTIDE SEQUENCE</scope>
</reference>
<dbReference type="EMBL" id="UINC01056029">
    <property type="protein sequence ID" value="SVB75584.1"/>
    <property type="molecule type" value="Genomic_DNA"/>
</dbReference>
<organism evidence="1">
    <name type="scientific">marine metagenome</name>
    <dbReference type="NCBI Taxonomy" id="408172"/>
    <lineage>
        <taxon>unclassified sequences</taxon>
        <taxon>metagenomes</taxon>
        <taxon>ecological metagenomes</taxon>
    </lineage>
</organism>